<dbReference type="InterPro" id="IPR003675">
    <property type="entry name" value="Rce1/LyrA-like_dom"/>
</dbReference>
<sequence length="239" mass="26617">MNKTKGCLIANFATVPKFTGDAMIQTRNQYLQFMLVMLAAWGISWGARFVMEQAVLLYGSGKNYLFFSHGTVLMYLLCVFLVYRRWIAPLPVVGQLRNVGVPWLVGAMAVVYVGVFLLGKALALPAEPFMTKLFADKSIPDVILTLLTIFILAPLNEETLFRGIMLNVFRSRYCWTMWLGALITSLLFVAAHSQYQNLLTLAELFLVGLITSVARIRSGGLLLPVLLHMEATTLGLLFG</sequence>
<evidence type="ECO:0000256" key="1">
    <source>
        <dbReference type="SAM" id="Phobius"/>
    </source>
</evidence>
<keyword evidence="1" id="KW-0472">Membrane</keyword>
<feature type="domain" description="CAAX prenyl protease 2/Lysostaphin resistance protein A-like" evidence="2">
    <location>
        <begin position="142"/>
        <end position="229"/>
    </location>
</feature>
<reference evidence="3" key="1">
    <citation type="submission" date="2019-12" db="EMBL/GenBank/DDBJ databases">
        <title>Compelete sequence of pZZ58-KPC.</title>
        <authorList>
            <person name="Zhou D."/>
        </authorList>
    </citation>
    <scope>NUCLEOTIDE SEQUENCE</scope>
    <source>
        <strain evidence="3">ZZ58</strain>
        <plasmid evidence="3">pZZ58-KPC</plasmid>
    </source>
</reference>
<feature type="transmembrane region" description="Helical" evidence="1">
    <location>
        <begin position="103"/>
        <end position="126"/>
    </location>
</feature>
<keyword evidence="1" id="KW-0812">Transmembrane</keyword>
<geneLocation type="plasmid" evidence="3">
    <name>pZZ58-KPC</name>
</geneLocation>
<evidence type="ECO:0000259" key="2">
    <source>
        <dbReference type="Pfam" id="PF02517"/>
    </source>
</evidence>
<keyword evidence="1" id="KW-1133">Transmembrane helix</keyword>
<dbReference type="EMBL" id="MN891686">
    <property type="protein sequence ID" value="QIS33327.1"/>
    <property type="molecule type" value="Genomic_DNA"/>
</dbReference>
<feature type="transmembrane region" description="Helical" evidence="1">
    <location>
        <begin position="175"/>
        <end position="191"/>
    </location>
</feature>
<name>A0A6M3HJL4_KLEPN</name>
<feature type="transmembrane region" description="Helical" evidence="1">
    <location>
        <begin position="63"/>
        <end position="83"/>
    </location>
</feature>
<accession>A0A6M3HJL4</accession>
<keyword evidence="3" id="KW-0614">Plasmid</keyword>
<protein>
    <recommendedName>
        <fullName evidence="2">CAAX prenyl protease 2/Lysostaphin resistance protein A-like domain-containing protein</fullName>
    </recommendedName>
</protein>
<dbReference type="Pfam" id="PF02517">
    <property type="entry name" value="Rce1-like"/>
    <property type="match status" value="1"/>
</dbReference>
<feature type="transmembrane region" description="Helical" evidence="1">
    <location>
        <begin position="138"/>
        <end position="155"/>
    </location>
</feature>
<feature type="transmembrane region" description="Helical" evidence="1">
    <location>
        <begin position="30"/>
        <end position="51"/>
    </location>
</feature>
<dbReference type="AlphaFoldDB" id="A0A6M3HJL4"/>
<organism evidence="3">
    <name type="scientific">Klebsiella pneumoniae</name>
    <dbReference type="NCBI Taxonomy" id="573"/>
    <lineage>
        <taxon>Bacteria</taxon>
        <taxon>Pseudomonadati</taxon>
        <taxon>Pseudomonadota</taxon>
        <taxon>Gammaproteobacteria</taxon>
        <taxon>Enterobacterales</taxon>
        <taxon>Enterobacteriaceae</taxon>
        <taxon>Klebsiella/Raoultella group</taxon>
        <taxon>Klebsiella</taxon>
        <taxon>Klebsiella pneumoniae complex</taxon>
    </lineage>
</organism>
<dbReference type="GO" id="GO:0004175">
    <property type="term" value="F:endopeptidase activity"/>
    <property type="evidence" value="ECO:0007669"/>
    <property type="project" value="UniProtKB-ARBA"/>
</dbReference>
<dbReference type="GO" id="GO:0080120">
    <property type="term" value="P:CAAX-box protein maturation"/>
    <property type="evidence" value="ECO:0007669"/>
    <property type="project" value="UniProtKB-ARBA"/>
</dbReference>
<evidence type="ECO:0000313" key="3">
    <source>
        <dbReference type="EMBL" id="QIS33327.1"/>
    </source>
</evidence>
<proteinExistence type="predicted"/>